<dbReference type="NCBIfam" id="TIGR01554">
    <property type="entry name" value="major_cap_HK97"/>
    <property type="match status" value="1"/>
</dbReference>
<organism evidence="3 4">
    <name type="scientific">Sphingomonas echinoides</name>
    <dbReference type="NCBI Taxonomy" id="59803"/>
    <lineage>
        <taxon>Bacteria</taxon>
        <taxon>Pseudomonadati</taxon>
        <taxon>Pseudomonadota</taxon>
        <taxon>Alphaproteobacteria</taxon>
        <taxon>Sphingomonadales</taxon>
        <taxon>Sphingomonadaceae</taxon>
        <taxon>Sphingomonas</taxon>
    </lineage>
</organism>
<evidence type="ECO:0000313" key="4">
    <source>
        <dbReference type="Proteomes" id="UP001279660"/>
    </source>
</evidence>
<accession>A0ABU4PRU8</accession>
<comment type="subcellular location">
    <subcellularLocation>
        <location evidence="1">Virion</location>
    </subcellularLocation>
</comment>
<evidence type="ECO:0000256" key="1">
    <source>
        <dbReference type="ARBA" id="ARBA00004328"/>
    </source>
</evidence>
<evidence type="ECO:0000313" key="3">
    <source>
        <dbReference type="EMBL" id="MDX5984690.1"/>
    </source>
</evidence>
<feature type="domain" description="Phage capsid-like C-terminal" evidence="2">
    <location>
        <begin position="134"/>
        <end position="405"/>
    </location>
</feature>
<evidence type="ECO:0000259" key="2">
    <source>
        <dbReference type="Pfam" id="PF05065"/>
    </source>
</evidence>
<dbReference type="Proteomes" id="UP001279660">
    <property type="component" value="Unassembled WGS sequence"/>
</dbReference>
<dbReference type="SUPFAM" id="SSF56563">
    <property type="entry name" value="Major capsid protein gp5"/>
    <property type="match status" value="1"/>
</dbReference>
<name>A0ABU4PRU8_9SPHN</name>
<protein>
    <submittedName>
        <fullName evidence="3">Phage major capsid protein</fullName>
    </submittedName>
</protein>
<reference evidence="3 4" key="1">
    <citation type="submission" date="2023-11" db="EMBL/GenBank/DDBJ databases">
        <title>MicrobeMod: A computational toolkit for identifying prokaryotic methylation and restriction-modification with nanopore sequencing.</title>
        <authorList>
            <person name="Crits-Christoph A."/>
            <person name="Kang S.C."/>
            <person name="Lee H."/>
            <person name="Ostrov N."/>
        </authorList>
    </citation>
    <scope>NUCLEOTIDE SEQUENCE [LARGE SCALE GENOMIC DNA]</scope>
    <source>
        <strain evidence="3 4">ATCC 14820</strain>
    </source>
</reference>
<dbReference type="InterPro" id="IPR024455">
    <property type="entry name" value="Phage_capsid"/>
</dbReference>
<comment type="caution">
    <text evidence="3">The sequence shown here is derived from an EMBL/GenBank/DDBJ whole genome shotgun (WGS) entry which is preliminary data.</text>
</comment>
<dbReference type="RefSeq" id="WP_010403005.1">
    <property type="nucleotide sequence ID" value="NZ_JAWXXV010000001.1"/>
</dbReference>
<dbReference type="InterPro" id="IPR054612">
    <property type="entry name" value="Phage_capsid-like_C"/>
</dbReference>
<keyword evidence="4" id="KW-1185">Reference proteome</keyword>
<gene>
    <name evidence="3" type="ORF">SIL82_10485</name>
</gene>
<dbReference type="Pfam" id="PF05065">
    <property type="entry name" value="Phage_capsid"/>
    <property type="match status" value="1"/>
</dbReference>
<dbReference type="EMBL" id="JAWXXV010000001">
    <property type="protein sequence ID" value="MDX5984690.1"/>
    <property type="molecule type" value="Genomic_DNA"/>
</dbReference>
<sequence>MINIKALRDQRAAKATEARNLLDTNTTTYTAAIGVQVDAIYEEIDRIDEQIVRAERQAKIDGDAAADEGNQERQQQALNVLSPDERAKAVAYNAAFRNFLVRGERGLTNDEITLLVAGRPQNAQSGQQSNGAAGGYLVPTGWGGELLEALKAFGGMRSVATVVQTAGGNSLPWPTVDETGQEGELVAENQPASAQDASFGTIDIGAFKFSSKIFTIPFELLQDQGPGIDIEAFIRRAAATRIARVQNRYYTVGTGTNQPRGIVTAAVAGKVGVAGQTATVLTDDLVDLEHSVDPAYRAMPGVGWMFHDNTLRVLKKMKDSQNRPLWMPGYTTKEPDTFNGYKYTINQQMPTMAANAKSILFGDMSQYMIRDVMAVTLFRFDDSTYTSRGQVGFLAWARGDGDLMSAGQPVAYYQNSAS</sequence>
<proteinExistence type="predicted"/>